<proteinExistence type="predicted"/>
<dbReference type="Proteomes" id="UP000193642">
    <property type="component" value="Unassembled WGS sequence"/>
</dbReference>
<keyword evidence="3" id="KW-1185">Reference proteome</keyword>
<protein>
    <recommendedName>
        <fullName evidence="1">ABC-type glycine betaine transport system substrate-binding domain-containing protein</fullName>
    </recommendedName>
</protein>
<reference evidence="2 3" key="1">
    <citation type="submission" date="2016-07" db="EMBL/GenBank/DDBJ databases">
        <title>Pervasive Adenine N6-methylation of Active Genes in Fungi.</title>
        <authorList>
            <consortium name="DOE Joint Genome Institute"/>
            <person name="Mondo S.J."/>
            <person name="Dannebaum R.O."/>
            <person name="Kuo R.C."/>
            <person name="Labutti K."/>
            <person name="Haridas S."/>
            <person name="Kuo A."/>
            <person name="Salamov A."/>
            <person name="Ahrendt S.R."/>
            <person name="Lipzen A."/>
            <person name="Sullivan W."/>
            <person name="Andreopoulos W.B."/>
            <person name="Clum A."/>
            <person name="Lindquist E."/>
            <person name="Daum C."/>
            <person name="Ramamoorthy G.K."/>
            <person name="Gryganskyi A."/>
            <person name="Culley D."/>
            <person name="Magnuson J.K."/>
            <person name="James T.Y."/>
            <person name="O'Malley M.A."/>
            <person name="Stajich J.E."/>
            <person name="Spatafora J.W."/>
            <person name="Visel A."/>
            <person name="Grigoriev I.V."/>
        </authorList>
    </citation>
    <scope>NUCLEOTIDE SEQUENCE [LARGE SCALE GENOMIC DNA]</scope>
    <source>
        <strain evidence="2 3">JEL800</strain>
    </source>
</reference>
<organism evidence="2 3">
    <name type="scientific">Rhizoclosmatium globosum</name>
    <dbReference type="NCBI Taxonomy" id="329046"/>
    <lineage>
        <taxon>Eukaryota</taxon>
        <taxon>Fungi</taxon>
        <taxon>Fungi incertae sedis</taxon>
        <taxon>Chytridiomycota</taxon>
        <taxon>Chytridiomycota incertae sedis</taxon>
        <taxon>Chytridiomycetes</taxon>
        <taxon>Chytridiales</taxon>
        <taxon>Chytriomycetaceae</taxon>
        <taxon>Rhizoclosmatium</taxon>
    </lineage>
</organism>
<dbReference type="OrthoDB" id="2108795at2759"/>
<dbReference type="EMBL" id="MCGO01000009">
    <property type="protein sequence ID" value="ORY49345.1"/>
    <property type="molecule type" value="Genomic_DNA"/>
</dbReference>
<sequence>MDKYPEWNLDFWRSLLNPDRRVIFPASGTGPKCGNKPGPCTDSTYIPKQCQAANSNCTELWHIDSSYSPNVYQRIIDGLQLPLTINFLGGLDNTKAILNDAMAKKKAILFYFWTPGTYVAVNNFTKLLFPSNNPTEYGIFSKDNTKPLTTDPQSIILQKLMSPKFATDFPELPTLATRFQIDPDSMNTMLKQMGGKTPLTASQAACQWVQKNINVWSAWVPPVPKSNHALSGLVDTLLERRTHVLRVLKIRITGFQILLESVLPVLTTLIAQGDRPLM</sequence>
<feature type="domain" description="ABC-type glycine betaine transport system substrate-binding" evidence="1">
    <location>
        <begin position="95"/>
        <end position="211"/>
    </location>
</feature>
<dbReference type="GO" id="GO:0022857">
    <property type="term" value="F:transmembrane transporter activity"/>
    <property type="evidence" value="ECO:0007669"/>
    <property type="project" value="InterPro"/>
</dbReference>
<accession>A0A1Y2CSI9</accession>
<dbReference type="SUPFAM" id="SSF53850">
    <property type="entry name" value="Periplasmic binding protein-like II"/>
    <property type="match status" value="1"/>
</dbReference>
<dbReference type="Gene3D" id="3.40.190.10">
    <property type="entry name" value="Periplasmic binding protein-like II"/>
    <property type="match status" value="1"/>
</dbReference>
<evidence type="ECO:0000313" key="2">
    <source>
        <dbReference type="EMBL" id="ORY49345.1"/>
    </source>
</evidence>
<dbReference type="InterPro" id="IPR007210">
    <property type="entry name" value="ABC_Gly_betaine_transp_sub-bd"/>
</dbReference>
<evidence type="ECO:0000259" key="1">
    <source>
        <dbReference type="Pfam" id="PF04069"/>
    </source>
</evidence>
<dbReference type="GO" id="GO:0043190">
    <property type="term" value="C:ATP-binding cassette (ABC) transporter complex"/>
    <property type="evidence" value="ECO:0007669"/>
    <property type="project" value="InterPro"/>
</dbReference>
<comment type="caution">
    <text evidence="2">The sequence shown here is derived from an EMBL/GenBank/DDBJ whole genome shotgun (WGS) entry which is preliminary data.</text>
</comment>
<dbReference type="Pfam" id="PF04069">
    <property type="entry name" value="OpuAC"/>
    <property type="match status" value="1"/>
</dbReference>
<evidence type="ECO:0000313" key="3">
    <source>
        <dbReference type="Proteomes" id="UP000193642"/>
    </source>
</evidence>
<name>A0A1Y2CSI9_9FUNG</name>
<gene>
    <name evidence="2" type="ORF">BCR33DRAFT_580695</name>
</gene>
<dbReference type="AlphaFoldDB" id="A0A1Y2CSI9"/>
<dbReference type="Gene3D" id="3.40.190.100">
    <property type="entry name" value="Glycine betaine-binding periplasmic protein, domain 2"/>
    <property type="match status" value="1"/>
</dbReference>